<feature type="non-terminal residue" evidence="1">
    <location>
        <position position="1"/>
    </location>
</feature>
<evidence type="ECO:0000313" key="2">
    <source>
        <dbReference type="Proteomes" id="UP000789901"/>
    </source>
</evidence>
<dbReference type="Proteomes" id="UP000789901">
    <property type="component" value="Unassembled WGS sequence"/>
</dbReference>
<organism evidence="1 2">
    <name type="scientific">Gigaspora margarita</name>
    <dbReference type="NCBI Taxonomy" id="4874"/>
    <lineage>
        <taxon>Eukaryota</taxon>
        <taxon>Fungi</taxon>
        <taxon>Fungi incertae sedis</taxon>
        <taxon>Mucoromycota</taxon>
        <taxon>Glomeromycotina</taxon>
        <taxon>Glomeromycetes</taxon>
        <taxon>Diversisporales</taxon>
        <taxon>Gigasporaceae</taxon>
        <taxon>Gigaspora</taxon>
    </lineage>
</organism>
<dbReference type="EMBL" id="CAJVQB010016230">
    <property type="protein sequence ID" value="CAG8778948.1"/>
    <property type="molecule type" value="Genomic_DNA"/>
</dbReference>
<keyword evidence="2" id="KW-1185">Reference proteome</keyword>
<protein>
    <submittedName>
        <fullName evidence="1">21190_t:CDS:1</fullName>
    </submittedName>
</protein>
<sequence length="768" mass="89015">LNKVIKQAQIAKDTLLQLECGTYDYNTKKLQATINEDVNAHRPYKRKLEARELQEEIVRINRTIHLLERESSTDIEMSEKEEVSPIIANVTNKVKIMQDSLQSMSIQEKNKESLLMKVVYLTHNKAKEDISASRWALRNKAKFTSTNQTQITQEITTITNQSSSRQKPATIITIWNLPEDARGWPFQQTREYKDSLQYDQYRFTTRKETTRGNTGKTEQFRKKADLLKGIRNAKIQSLEMITNSDHTIIFALINLDHLIFNNNMAKTSAKGIKKTVYLYEKHEEQPKEHIVDQIWDIIANSIIEAANICLPKKRLQYSINNRRRQKKEKKSKTYKAIVQLSKWIRKGKKNQNQKIDAALRKEMTLSIREINKKLNVEIASRFLLLERDEILAYTKEHFSSQFKEKKEEWAQVVSTSSNKSAPGASGISYILIKAAGPFPQQIFKEFANICLMPNSILYHPNICNFKNLASKIIIKHISSLYARLNSAGPEAKTSEIHFLQGLLIGRIVNITWDPKYSKLLQGLWKYNLTYQTIELLSPKLNFKAAKTLKKFNIFYANQLILQNDKTLATWSQFKLIKGTTRKGRKPIWFEHLESIVLQDSATRKIKDDLYTSTDLKGLAIPNLQRHIIKKNTNSVLIEHWKELNHLVPSQSKLEKCPSQGCIGISIKNDQEQNESVAGGYEVKWQEIESQVSQIFWNSLKQNLQRKISLEKLTSWLYGIGRKAKWESKSRLTEVRSKRIFKEKKEILKLERLESKGAPSSNMSSQEEK</sequence>
<accession>A0ABN7VJB2</accession>
<proteinExistence type="predicted"/>
<feature type="non-terminal residue" evidence="1">
    <location>
        <position position="768"/>
    </location>
</feature>
<gene>
    <name evidence="1" type="ORF">GMARGA_LOCUS19443</name>
</gene>
<reference evidence="1 2" key="1">
    <citation type="submission" date="2021-06" db="EMBL/GenBank/DDBJ databases">
        <authorList>
            <person name="Kallberg Y."/>
            <person name="Tangrot J."/>
            <person name="Rosling A."/>
        </authorList>
    </citation>
    <scope>NUCLEOTIDE SEQUENCE [LARGE SCALE GENOMIC DNA]</scope>
    <source>
        <strain evidence="1 2">120-4 pot B 10/14</strain>
    </source>
</reference>
<evidence type="ECO:0000313" key="1">
    <source>
        <dbReference type="EMBL" id="CAG8778948.1"/>
    </source>
</evidence>
<name>A0ABN7VJB2_GIGMA</name>
<comment type="caution">
    <text evidence="1">The sequence shown here is derived from an EMBL/GenBank/DDBJ whole genome shotgun (WGS) entry which is preliminary data.</text>
</comment>